<proteinExistence type="predicted"/>
<evidence type="ECO:0000313" key="2">
    <source>
        <dbReference type="EMBL" id="NKE72903.1"/>
    </source>
</evidence>
<evidence type="ECO:0000313" key="3">
    <source>
        <dbReference type="Proteomes" id="UP000534783"/>
    </source>
</evidence>
<dbReference type="AlphaFoldDB" id="A0A7X6DTT0"/>
<gene>
    <name evidence="2" type="ORF">MNODULE_19300</name>
</gene>
<dbReference type="RefSeq" id="WP_168062839.1">
    <property type="nucleotide sequence ID" value="NZ_VTOW01000004.1"/>
</dbReference>
<comment type="caution">
    <text evidence="2">The sequence shown here is derived from an EMBL/GenBank/DDBJ whole genome shotgun (WGS) entry which is preliminary data.</text>
</comment>
<protein>
    <submittedName>
        <fullName evidence="2">Uncharacterized protein</fullName>
    </submittedName>
</protein>
<reference evidence="2 3" key="1">
    <citation type="journal article" date="2020" name="Nature">
        <title>Bacterial chemolithoautotrophy via manganese oxidation.</title>
        <authorList>
            <person name="Yu H."/>
            <person name="Leadbetter J.R."/>
        </authorList>
    </citation>
    <scope>NUCLEOTIDE SEQUENCE [LARGE SCALE GENOMIC DNA]</scope>
    <source>
        <strain evidence="2 3">Mn-1</strain>
    </source>
</reference>
<dbReference type="EMBL" id="VTOW01000004">
    <property type="protein sequence ID" value="NKE72903.1"/>
    <property type="molecule type" value="Genomic_DNA"/>
</dbReference>
<feature type="transmembrane region" description="Helical" evidence="1">
    <location>
        <begin position="27"/>
        <end position="47"/>
    </location>
</feature>
<keyword evidence="1" id="KW-0472">Membrane</keyword>
<sequence length="207" mass="23176">MVYYPSQADVAGGIALMGIFHNGKRIMCSRGAVSPVLSIFLLFFLSACATQRYQGPVSGLSANSQIIETVALGKVVDRLDLGAYSGKKIFLDVVTLTERFTERSPEETFIQSWIAEKLVEQGVRVVSSEADADLRLTARARAFGVDRVRRDLPLIYYAEVVRGLADFHFALYDLKEARLVTTFDRVGKASLRESFWFYMIGPFRTLK</sequence>
<keyword evidence="1" id="KW-1133">Transmembrane helix</keyword>
<accession>A0A7X6DTT0</accession>
<dbReference type="Proteomes" id="UP000534783">
    <property type="component" value="Unassembled WGS sequence"/>
</dbReference>
<keyword evidence="3" id="KW-1185">Reference proteome</keyword>
<keyword evidence="1" id="KW-0812">Transmembrane</keyword>
<name>A0A7X6DTT0_9BACT</name>
<evidence type="ECO:0000256" key="1">
    <source>
        <dbReference type="SAM" id="Phobius"/>
    </source>
</evidence>
<organism evidence="2 3">
    <name type="scientific">Candidatus Manganitrophus noduliformans</name>
    <dbReference type="NCBI Taxonomy" id="2606439"/>
    <lineage>
        <taxon>Bacteria</taxon>
        <taxon>Pseudomonadati</taxon>
        <taxon>Nitrospirota</taxon>
        <taxon>Nitrospiria</taxon>
        <taxon>Candidatus Troglogloeales</taxon>
        <taxon>Candidatus Manganitrophaceae</taxon>
        <taxon>Candidatus Manganitrophus</taxon>
    </lineage>
</organism>